<dbReference type="Proteomes" id="UP000008866">
    <property type="component" value="Unassembled WGS sequence"/>
</dbReference>
<feature type="compositionally biased region" description="Polar residues" evidence="1">
    <location>
        <begin position="247"/>
        <end position="260"/>
    </location>
</feature>
<organism evidence="2 3">
    <name type="scientific">Arthroderma benhamiae (strain ATCC MYA-4681 / CBS 112371)</name>
    <name type="common">Trichophyton mentagrophytes</name>
    <dbReference type="NCBI Taxonomy" id="663331"/>
    <lineage>
        <taxon>Eukaryota</taxon>
        <taxon>Fungi</taxon>
        <taxon>Dikarya</taxon>
        <taxon>Ascomycota</taxon>
        <taxon>Pezizomycotina</taxon>
        <taxon>Eurotiomycetes</taxon>
        <taxon>Eurotiomycetidae</taxon>
        <taxon>Onygenales</taxon>
        <taxon>Arthrodermataceae</taxon>
        <taxon>Trichophyton</taxon>
    </lineage>
</organism>
<evidence type="ECO:0000313" key="2">
    <source>
        <dbReference type="EMBL" id="EFE33472.1"/>
    </source>
</evidence>
<name>D4AU19_ARTBC</name>
<dbReference type="EMBL" id="ABSU01000010">
    <property type="protein sequence ID" value="EFE33472.1"/>
    <property type="molecule type" value="Genomic_DNA"/>
</dbReference>
<proteinExistence type="predicted"/>
<dbReference type="STRING" id="663331.D4AU19"/>
<comment type="caution">
    <text evidence="2">The sequence shown here is derived from an EMBL/GenBank/DDBJ whole genome shotgun (WGS) entry which is preliminary data.</text>
</comment>
<dbReference type="OMA" id="FPRAFVI"/>
<evidence type="ECO:0000256" key="1">
    <source>
        <dbReference type="SAM" id="MobiDB-lite"/>
    </source>
</evidence>
<feature type="region of interest" description="Disordered" evidence="1">
    <location>
        <begin position="247"/>
        <end position="280"/>
    </location>
</feature>
<accession>D4AU19</accession>
<dbReference type="KEGG" id="abe:ARB_07832"/>
<dbReference type="HOGENOM" id="CLU_046552_0_0_1"/>
<gene>
    <name evidence="2" type="ORF">ARB_07832</name>
</gene>
<dbReference type="RefSeq" id="XP_003014112.1">
    <property type="nucleotide sequence ID" value="XM_003014066.1"/>
</dbReference>
<reference evidence="3" key="1">
    <citation type="journal article" date="2011" name="Genome Biol.">
        <title>Comparative and functional genomics provide insights into the pathogenicity of dermatophytic fungi.</title>
        <authorList>
            <person name="Burmester A."/>
            <person name="Shelest E."/>
            <person name="Gloeckner G."/>
            <person name="Heddergott C."/>
            <person name="Schindler S."/>
            <person name="Staib P."/>
            <person name="Heidel A."/>
            <person name="Felder M."/>
            <person name="Petzold A."/>
            <person name="Szafranski K."/>
            <person name="Feuermann M."/>
            <person name="Pedruzzi I."/>
            <person name="Priebe S."/>
            <person name="Groth M."/>
            <person name="Winkler R."/>
            <person name="Li W."/>
            <person name="Kniemeyer O."/>
            <person name="Schroeckh V."/>
            <person name="Hertweck C."/>
            <person name="Hube B."/>
            <person name="White T.C."/>
            <person name="Platzer M."/>
            <person name="Guthke R."/>
            <person name="Heitman J."/>
            <person name="Woestemeyer J."/>
            <person name="Zipfel P.F."/>
            <person name="Monod M."/>
            <person name="Brakhage A.A."/>
        </authorList>
    </citation>
    <scope>NUCLEOTIDE SEQUENCE [LARGE SCALE GENOMIC DNA]</scope>
    <source>
        <strain evidence="3">ATCC MYA-4681 / CBS 112371</strain>
    </source>
</reference>
<sequence>MVGLQLVLVVADSFFKWNPPQRTERQQSRHRLGWRSDKTSILQEHTLTIPYSKSLNDNWILLSQMNTPSAVAAKPILASSLLPPESENEDRSTSSSEDEDGWRLASEIYGDEGSKKPAAAIVSAGRVLGISSLILSIDPGEKAPNGREYVQEWVDELSLHLLIFTITRNATANRPRAFIIQFKGCRPLSSSVLQGFIREKMPDLSLKEIENILRNVNIFQAFEFGQIQSAVDQVSDLLFKIEQGQQKANKGPGVSTSAQTEDQDDTTQSENRPGKRGPFEPPILLLIEGIDVAIQETIRSSDMDTAGDRLCSFLRTLTLLCRTYNSLLAVIIANSITLRPEVPKAIQMAPDELRTQVRNGLTPAETALTTPYRLEDMNFPVESVFEPPEDRRLISGSPYPYGLQLFSFADELDEGIDVHLVVSSVDNERVVEVVKDREGNNLGRWDIF</sequence>
<dbReference type="eggNOG" id="ENOG502STPP">
    <property type="taxonomic scope" value="Eukaryota"/>
</dbReference>
<dbReference type="AlphaFoldDB" id="D4AU19"/>
<feature type="region of interest" description="Disordered" evidence="1">
    <location>
        <begin position="82"/>
        <end position="101"/>
    </location>
</feature>
<keyword evidence="3" id="KW-1185">Reference proteome</keyword>
<protein>
    <submittedName>
        <fullName evidence="2">Uncharacterized protein</fullName>
    </submittedName>
</protein>
<dbReference type="GeneID" id="9521529"/>
<evidence type="ECO:0000313" key="3">
    <source>
        <dbReference type="Proteomes" id="UP000008866"/>
    </source>
</evidence>